<sequence>MAHIDYYFTTISPFTYLAGDRLEKIAAARGAEITYKPLDIMQLFERTGGLPPAKRHPSRIEYRMQELPRWAEHLKMPLNPKPAHFPVNMAPSSYAVIAAQNAGGGNIGALVQGFLQAVWAEERDISDDAVIRDILQAHGFDPDLCDKGLLTGAETYGRNLEEAVAAGVFGAPFYIVRETDLRFWGQDRLDFLDRHLEAL</sequence>
<dbReference type="InterPro" id="IPR036249">
    <property type="entry name" value="Thioredoxin-like_sf"/>
</dbReference>
<evidence type="ECO:0000256" key="1">
    <source>
        <dbReference type="PIRNR" id="PIRNR006386"/>
    </source>
</evidence>
<reference evidence="5" key="1">
    <citation type="submission" date="2018-09" db="EMBL/GenBank/DDBJ databases">
        <title>Acidovorax cavernicola nov. sp. isolated from Gruta de las Maravillas (Aracena, Spain).</title>
        <authorList>
            <person name="Jurado V."/>
            <person name="Gutierrez-Patricio S."/>
            <person name="Gonzalez-Pimentel J.L."/>
            <person name="Miller A.Z."/>
            <person name="Laiz L."/>
            <person name="Saiz-Jimenez C."/>
        </authorList>
    </citation>
    <scope>NUCLEOTIDE SEQUENCE [LARGE SCALE GENOMIC DNA]</scope>
    <source>
        <strain evidence="5">1011MAR3C25</strain>
    </source>
</reference>
<dbReference type="Gene3D" id="3.40.30.10">
    <property type="entry name" value="Glutaredoxin"/>
    <property type="match status" value="1"/>
</dbReference>
<dbReference type="EMBL" id="QZCG01000010">
    <property type="protein sequence ID" value="RJE83701.1"/>
    <property type="molecule type" value="Genomic_DNA"/>
</dbReference>
<evidence type="ECO:0000256" key="2">
    <source>
        <dbReference type="PIRSR" id="PIRSR006386-1"/>
    </source>
</evidence>
<keyword evidence="5" id="KW-1185">Reference proteome</keyword>
<organism evidence="4 5">
    <name type="scientific">Paracoccus onubensis</name>
    <dbReference type="NCBI Taxonomy" id="1675788"/>
    <lineage>
        <taxon>Bacteria</taxon>
        <taxon>Pseudomonadati</taxon>
        <taxon>Pseudomonadota</taxon>
        <taxon>Alphaproteobacteria</taxon>
        <taxon>Rhodobacterales</taxon>
        <taxon>Paracoccaceae</taxon>
        <taxon>Paracoccus</taxon>
    </lineage>
</organism>
<comment type="caution">
    <text evidence="4">The sequence shown here is derived from an EMBL/GenBank/DDBJ whole genome shotgun (WGS) entry which is preliminary data.</text>
</comment>
<comment type="catalytic activity">
    <reaction evidence="1">
        <text>2-hydroxychromene-2-carboxylate = (3E)-4-(2-hydroxyphenyl)-2-oxobut-3-enoate</text>
        <dbReference type="Rhea" id="RHEA:27401"/>
        <dbReference type="ChEBI" id="CHEBI:59350"/>
        <dbReference type="ChEBI" id="CHEBI:59353"/>
        <dbReference type="EC" id="5.99.1.4"/>
    </reaction>
</comment>
<dbReference type="Proteomes" id="UP000284202">
    <property type="component" value="Unassembled WGS sequence"/>
</dbReference>
<dbReference type="InterPro" id="IPR051924">
    <property type="entry name" value="GST_Kappa/NadH"/>
</dbReference>
<dbReference type="GO" id="GO:1901170">
    <property type="term" value="P:naphthalene catabolic process"/>
    <property type="evidence" value="ECO:0007669"/>
    <property type="project" value="InterPro"/>
</dbReference>
<dbReference type="PIRSF" id="PIRSF006386">
    <property type="entry name" value="HCCAis_GSTk"/>
    <property type="match status" value="1"/>
</dbReference>
<dbReference type="GO" id="GO:0004364">
    <property type="term" value="F:glutathione transferase activity"/>
    <property type="evidence" value="ECO:0007669"/>
    <property type="project" value="TreeGrafter"/>
</dbReference>
<dbReference type="PANTHER" id="PTHR42943:SF2">
    <property type="entry name" value="GLUTATHIONE S-TRANSFERASE KAPPA 1"/>
    <property type="match status" value="1"/>
</dbReference>
<feature type="domain" description="DSBA-like thioredoxin" evidence="3">
    <location>
        <begin position="4"/>
        <end position="196"/>
    </location>
</feature>
<name>A0A418SRW1_9RHOB</name>
<feature type="active site" description="Nucleophile" evidence="2">
    <location>
        <position position="12"/>
    </location>
</feature>
<dbReference type="SUPFAM" id="SSF52833">
    <property type="entry name" value="Thioredoxin-like"/>
    <property type="match status" value="1"/>
</dbReference>
<dbReference type="Pfam" id="PF01323">
    <property type="entry name" value="DSBA"/>
    <property type="match status" value="1"/>
</dbReference>
<dbReference type="GO" id="GO:0004602">
    <property type="term" value="F:glutathione peroxidase activity"/>
    <property type="evidence" value="ECO:0007669"/>
    <property type="project" value="TreeGrafter"/>
</dbReference>
<dbReference type="RefSeq" id="WP_119750295.1">
    <property type="nucleotide sequence ID" value="NZ_QZCG01000010.1"/>
</dbReference>
<gene>
    <name evidence="4" type="ORF">D3P04_14965</name>
</gene>
<dbReference type="GO" id="GO:0018845">
    <property type="term" value="F:2-hydroxychromene-2-carboxylate isomerase activity"/>
    <property type="evidence" value="ECO:0007669"/>
    <property type="project" value="UniProtKB-UniRule"/>
</dbReference>
<dbReference type="InterPro" id="IPR001853">
    <property type="entry name" value="DSBA-like_thioredoxin_dom"/>
</dbReference>
<dbReference type="AlphaFoldDB" id="A0A418SRW1"/>
<dbReference type="GO" id="GO:0006749">
    <property type="term" value="P:glutathione metabolic process"/>
    <property type="evidence" value="ECO:0007669"/>
    <property type="project" value="TreeGrafter"/>
</dbReference>
<protein>
    <recommendedName>
        <fullName evidence="1">2-hydroxychromene-2-carboxylate isomerase</fullName>
        <ecNumber evidence="1">5.99.1.4</ecNumber>
    </recommendedName>
</protein>
<dbReference type="InterPro" id="IPR014440">
    <property type="entry name" value="HCCAis_GSTk"/>
</dbReference>
<proteinExistence type="inferred from homology"/>
<dbReference type="EC" id="5.99.1.4" evidence="1"/>
<dbReference type="PANTHER" id="PTHR42943">
    <property type="entry name" value="GLUTATHIONE S-TRANSFERASE KAPPA"/>
    <property type="match status" value="1"/>
</dbReference>
<dbReference type="CDD" id="cd03022">
    <property type="entry name" value="DsbA_HCCA_Iso"/>
    <property type="match status" value="1"/>
</dbReference>
<accession>A0A418SRW1</accession>
<comment type="similarity">
    <text evidence="1">Belongs to the GST superfamily. NadH family.</text>
</comment>
<evidence type="ECO:0000259" key="3">
    <source>
        <dbReference type="Pfam" id="PF01323"/>
    </source>
</evidence>
<evidence type="ECO:0000313" key="4">
    <source>
        <dbReference type="EMBL" id="RJE83701.1"/>
    </source>
</evidence>
<dbReference type="OrthoDB" id="5244108at2"/>
<dbReference type="InterPro" id="IPR044087">
    <property type="entry name" value="NahD-like"/>
</dbReference>
<evidence type="ECO:0000313" key="5">
    <source>
        <dbReference type="Proteomes" id="UP000284202"/>
    </source>
</evidence>
<keyword evidence="1 4" id="KW-0413">Isomerase</keyword>